<keyword evidence="3" id="KW-1185">Reference proteome</keyword>
<comment type="caution">
    <text evidence="2">The sequence shown here is derived from an EMBL/GenBank/DDBJ whole genome shotgun (WGS) entry which is preliminary data.</text>
</comment>
<name>A0A8J4DI55_9ACTN</name>
<feature type="compositionally biased region" description="Low complexity" evidence="1">
    <location>
        <begin position="150"/>
        <end position="161"/>
    </location>
</feature>
<dbReference type="Gene3D" id="3.40.50.300">
    <property type="entry name" value="P-loop containing nucleotide triphosphate hydrolases"/>
    <property type="match status" value="1"/>
</dbReference>
<feature type="compositionally biased region" description="Low complexity" evidence="1">
    <location>
        <begin position="682"/>
        <end position="700"/>
    </location>
</feature>
<feature type="compositionally biased region" description="Pro residues" evidence="1">
    <location>
        <begin position="103"/>
        <end position="123"/>
    </location>
</feature>
<dbReference type="InterPro" id="IPR050625">
    <property type="entry name" value="ParA/MinD_ATPase"/>
</dbReference>
<feature type="compositionally biased region" description="Pro residues" evidence="1">
    <location>
        <begin position="66"/>
        <end position="87"/>
    </location>
</feature>
<feature type="compositionally biased region" description="Pro residues" evidence="1">
    <location>
        <begin position="595"/>
        <end position="681"/>
    </location>
</feature>
<feature type="compositionally biased region" description="Pro residues" evidence="1">
    <location>
        <begin position="701"/>
        <end position="722"/>
    </location>
</feature>
<dbReference type="GO" id="GO:0005829">
    <property type="term" value="C:cytosol"/>
    <property type="evidence" value="ECO:0007669"/>
    <property type="project" value="TreeGrafter"/>
</dbReference>
<reference evidence="2" key="1">
    <citation type="submission" date="2021-01" db="EMBL/GenBank/DDBJ databases">
        <title>Whole genome shotgun sequence of Spirilliplanes yamanashiensis NBRC 15828.</title>
        <authorList>
            <person name="Komaki H."/>
            <person name="Tamura T."/>
        </authorList>
    </citation>
    <scope>NUCLEOTIDE SEQUENCE</scope>
    <source>
        <strain evidence="2">NBRC 15828</strain>
    </source>
</reference>
<dbReference type="EMBL" id="BOOY01000014">
    <property type="protein sequence ID" value="GIJ02757.1"/>
    <property type="molecule type" value="Genomic_DNA"/>
</dbReference>
<accession>A0A8J4DI55</accession>
<dbReference type="GO" id="GO:0009898">
    <property type="term" value="C:cytoplasmic side of plasma membrane"/>
    <property type="evidence" value="ECO:0007669"/>
    <property type="project" value="TreeGrafter"/>
</dbReference>
<gene>
    <name evidence="2" type="ORF">Sya03_21090</name>
</gene>
<proteinExistence type="predicted"/>
<dbReference type="SUPFAM" id="SSF52540">
    <property type="entry name" value="P-loop containing nucleoside triphosphate hydrolases"/>
    <property type="match status" value="1"/>
</dbReference>
<feature type="compositionally biased region" description="Low complexity" evidence="1">
    <location>
        <begin position="512"/>
        <end position="525"/>
    </location>
</feature>
<dbReference type="PANTHER" id="PTHR43384:SF14">
    <property type="entry name" value="ESX-1 SECRETION-ASSOCIATED PROTEIN ESPI"/>
    <property type="match status" value="1"/>
</dbReference>
<feature type="region of interest" description="Disordered" evidence="1">
    <location>
        <begin position="1"/>
        <end position="756"/>
    </location>
</feature>
<organism evidence="2 3">
    <name type="scientific">Spirilliplanes yamanashiensis</name>
    <dbReference type="NCBI Taxonomy" id="42233"/>
    <lineage>
        <taxon>Bacteria</taxon>
        <taxon>Bacillati</taxon>
        <taxon>Actinomycetota</taxon>
        <taxon>Actinomycetes</taxon>
        <taxon>Micromonosporales</taxon>
        <taxon>Micromonosporaceae</taxon>
        <taxon>Spirilliplanes</taxon>
    </lineage>
</organism>
<dbReference type="PANTHER" id="PTHR43384">
    <property type="entry name" value="SEPTUM SITE-DETERMINING PROTEIN MIND HOMOLOG, CHLOROPLASTIC-RELATED"/>
    <property type="match status" value="1"/>
</dbReference>
<feature type="compositionally biased region" description="Pro residues" evidence="1">
    <location>
        <begin position="162"/>
        <end position="213"/>
    </location>
</feature>
<dbReference type="GO" id="GO:0016887">
    <property type="term" value="F:ATP hydrolysis activity"/>
    <property type="evidence" value="ECO:0007669"/>
    <property type="project" value="TreeGrafter"/>
</dbReference>
<evidence type="ECO:0008006" key="4">
    <source>
        <dbReference type="Google" id="ProtNLM"/>
    </source>
</evidence>
<dbReference type="AlphaFoldDB" id="A0A8J4DI55"/>
<evidence type="ECO:0000256" key="1">
    <source>
        <dbReference type="SAM" id="MobiDB-lite"/>
    </source>
</evidence>
<evidence type="ECO:0000313" key="3">
    <source>
        <dbReference type="Proteomes" id="UP000652013"/>
    </source>
</evidence>
<feature type="compositionally biased region" description="Basic and acidic residues" evidence="1">
    <location>
        <begin position="363"/>
        <end position="378"/>
    </location>
</feature>
<protein>
    <recommendedName>
        <fullName evidence="4">MinD-like ATPase involved in chromosome partitioning or flagellar assembly</fullName>
    </recommendedName>
</protein>
<evidence type="ECO:0000313" key="2">
    <source>
        <dbReference type="EMBL" id="GIJ02757.1"/>
    </source>
</evidence>
<feature type="compositionally biased region" description="Low complexity" evidence="1">
    <location>
        <begin position="264"/>
        <end position="283"/>
    </location>
</feature>
<dbReference type="GO" id="GO:0051782">
    <property type="term" value="P:negative regulation of cell division"/>
    <property type="evidence" value="ECO:0007669"/>
    <property type="project" value="TreeGrafter"/>
</dbReference>
<feature type="compositionally biased region" description="Pro residues" evidence="1">
    <location>
        <begin position="493"/>
        <end position="511"/>
    </location>
</feature>
<feature type="compositionally biased region" description="Pro residues" evidence="1">
    <location>
        <begin position="462"/>
        <end position="483"/>
    </location>
</feature>
<feature type="compositionally biased region" description="Polar residues" evidence="1">
    <location>
        <begin position="410"/>
        <end position="419"/>
    </location>
</feature>
<dbReference type="Proteomes" id="UP000652013">
    <property type="component" value="Unassembled WGS sequence"/>
</dbReference>
<dbReference type="GO" id="GO:0005524">
    <property type="term" value="F:ATP binding"/>
    <property type="evidence" value="ECO:0007669"/>
    <property type="project" value="TreeGrafter"/>
</dbReference>
<dbReference type="InterPro" id="IPR027417">
    <property type="entry name" value="P-loop_NTPase"/>
</dbReference>
<sequence length="1064" mass="110654">MEVGNVTDEYGDRVYVPHNQPPAQPTRDVEPFWPPEELEAPSPQRARPNPNAWMPPGQRTDQSRPDGPPLVAPPPSVVPTMPTPAPQIPHQYAPPATHGPQPSVTPPQPAPPGPPPGPQPPVPQWQSPPVQQPGPPWATPHQIAPHQAGPQQWTPPHQTQPAPGPQYGPPAPPHQQGPQSFGPPGPAVGPQPPGPYPPPPPVAHPAPPGPLTPVDPVAMPPRSDTAADALRASIDPPTVAWPNLTAARPDSAPAKADAVPTGPAAPDVARASAAASADDATPAQRGPAPLNGASPDAGGLGAWAAESPSDRADAQGSAGRGRHHADDAQPAATDAEKGDGADSPPDGNLAVAPKSPWAMPPRPARETDSGDRAPDVDKPVSPALRPEPILGEPLTYYPTVTPRRAGDGATSGNAATGQSAPIGRDGTTEGQVFRPGPRGPLPDAADVPPLSRRPGGPDADQPDPPRTTAPSPTPGPIPGPAPESRPAAGAHLPPGPSPALAPGLPHGPGPGPSAAADGARGPRPSLGGEPVSGPGPNEVPAQGAEGPRQGPGNGQPLPPVPISGANSGPGPMPGPDAVPTFPGQGSGPGQWAGPLTPPGPELHQSPPPGPGPHQPTPPGPGAQQPTPPPHQATPPGPYPPQPYQHGPQPPAPQQQPMPPQPNMPPQLNLPPQPLPPQPNLPPHLDGGLPQSQQQPQWQQIPPGPYPPQPGPQPGPMPGPGPDYGPAYPSLSETGPDGDPNRSPEPFDLQQPVWTDREAPTADEFLRRRLVKPADPVAQEGARAAFNKIPLMPKLPPSRREMEHKRDIDKVRRNFGGLRQVTVVNPKGGAGKTVAVLLLAMTFGQNRGGYVLAWDNNETQGTLGMRAQQDFHSRTVRDLMRDMHVFRSHGRIGEVSQYVRAQGEGMFDVLASDESATAGEMLTANAFGEIREVVSRFYKLIFVDTGNNVRAQNWQAAMDATDQLVVSMSARNDSAETAARMLDHLEQSGRQRLVRQAISVVSMPSTNKGIDLPAIQRHFAARTRGVLLAPYEKLLDSGEPLRYGQLSSATKDAWLKIAAAVAEGL</sequence>